<accession>A0A323UZS8</accession>
<protein>
    <submittedName>
        <fullName evidence="1">Uncharacterized protein</fullName>
    </submittedName>
</protein>
<dbReference type="EMBL" id="QKQS01000006">
    <property type="protein sequence ID" value="PZA13418.1"/>
    <property type="molecule type" value="Genomic_DNA"/>
</dbReference>
<reference evidence="1 2" key="1">
    <citation type="submission" date="2018-06" db="EMBL/GenBank/DDBJ databases">
        <title>Draft Whole-Genome Sequence of the purple photosynthetic bacterium Rhodospeudomonas palustris XCP.</title>
        <authorList>
            <person name="Rayyan A."/>
            <person name="Meyer T.E."/>
            <person name="Kyndt J.A."/>
        </authorList>
    </citation>
    <scope>NUCLEOTIDE SEQUENCE [LARGE SCALE GENOMIC DNA]</scope>
    <source>
        <strain evidence="1 2">XCP</strain>
    </source>
</reference>
<comment type="caution">
    <text evidence="1">The sequence shown here is derived from an EMBL/GenBank/DDBJ whole genome shotgun (WGS) entry which is preliminary data.</text>
</comment>
<dbReference type="OrthoDB" id="3034698at2"/>
<sequence>MNDRRDPLSLPEWQALHREANLVSQLIGAGATALGRASYASGFGDYYTAFFGLSIGIERLAKLILIADYALDHWGRLPDQNVVRKCGHQLKKLLVEADNVSQKRYLKLHFVKPDGAIPAAIVDCLDAFADASKGRYANYQVIGNPSFNAANEPVAKWWREVVEPVLARHYRGARAEVGVKTRAQIIDGMIGRMSSINFLDESGDWMNDVETASERSGQTKWAQKYGRFYTLSIVRWLAGIFGELTDTKGYETGFETLFGHYEFFNGYQVDDAFLLSRKRWPL</sequence>
<name>A0A323UZS8_RHOPL</name>
<evidence type="ECO:0000313" key="2">
    <source>
        <dbReference type="Proteomes" id="UP000248134"/>
    </source>
</evidence>
<organism evidence="1 2">
    <name type="scientific">Rhodopseudomonas palustris</name>
    <dbReference type="NCBI Taxonomy" id="1076"/>
    <lineage>
        <taxon>Bacteria</taxon>
        <taxon>Pseudomonadati</taxon>
        <taxon>Pseudomonadota</taxon>
        <taxon>Alphaproteobacteria</taxon>
        <taxon>Hyphomicrobiales</taxon>
        <taxon>Nitrobacteraceae</taxon>
        <taxon>Rhodopseudomonas</taxon>
    </lineage>
</organism>
<dbReference type="AlphaFoldDB" id="A0A323UZS8"/>
<dbReference type="Proteomes" id="UP000248134">
    <property type="component" value="Unassembled WGS sequence"/>
</dbReference>
<evidence type="ECO:0000313" key="1">
    <source>
        <dbReference type="EMBL" id="PZA13418.1"/>
    </source>
</evidence>
<gene>
    <name evidence="1" type="ORF">DNX69_03360</name>
</gene>
<proteinExistence type="predicted"/>
<dbReference type="RefSeq" id="WP_110784589.1">
    <property type="nucleotide sequence ID" value="NZ_QKQS01000006.1"/>
</dbReference>